<accession>A0A397WA50</accession>
<proteinExistence type="predicted"/>
<comment type="caution">
    <text evidence="1">The sequence shown here is derived from an EMBL/GenBank/DDBJ whole genome shotgun (WGS) entry which is preliminary data.</text>
</comment>
<keyword evidence="2" id="KW-1185">Reference proteome</keyword>
<reference evidence="1 2" key="1">
    <citation type="submission" date="2018-06" db="EMBL/GenBank/DDBJ databases">
        <title>Comparative genomics reveals the genomic features of Rhizophagus irregularis, R. cerebriforme, R. diaphanum and Gigaspora rosea, and their symbiotic lifestyle signature.</title>
        <authorList>
            <person name="Morin E."/>
            <person name="San Clemente H."/>
            <person name="Chen E.C.H."/>
            <person name="De La Providencia I."/>
            <person name="Hainaut M."/>
            <person name="Kuo A."/>
            <person name="Kohler A."/>
            <person name="Murat C."/>
            <person name="Tang N."/>
            <person name="Roy S."/>
            <person name="Loubradou J."/>
            <person name="Henrissat B."/>
            <person name="Grigoriev I.V."/>
            <person name="Corradi N."/>
            <person name="Roux C."/>
            <person name="Martin F.M."/>
        </authorList>
    </citation>
    <scope>NUCLEOTIDE SEQUENCE [LARGE SCALE GENOMIC DNA]</scope>
    <source>
        <strain evidence="1 2">DAOM 194757</strain>
    </source>
</reference>
<dbReference type="OrthoDB" id="10356233at2759"/>
<protein>
    <submittedName>
        <fullName evidence="1">Uncharacterized protein</fullName>
    </submittedName>
</protein>
<name>A0A397WA50_9GLOM</name>
<dbReference type="Proteomes" id="UP000266673">
    <property type="component" value="Unassembled WGS sequence"/>
</dbReference>
<dbReference type="AlphaFoldDB" id="A0A397WA50"/>
<evidence type="ECO:0000313" key="1">
    <source>
        <dbReference type="EMBL" id="RIB29393.1"/>
    </source>
</evidence>
<organism evidence="1 2">
    <name type="scientific">Gigaspora rosea</name>
    <dbReference type="NCBI Taxonomy" id="44941"/>
    <lineage>
        <taxon>Eukaryota</taxon>
        <taxon>Fungi</taxon>
        <taxon>Fungi incertae sedis</taxon>
        <taxon>Mucoromycota</taxon>
        <taxon>Glomeromycotina</taxon>
        <taxon>Glomeromycetes</taxon>
        <taxon>Diversisporales</taxon>
        <taxon>Gigasporaceae</taxon>
        <taxon>Gigaspora</taxon>
    </lineage>
</organism>
<gene>
    <name evidence="1" type="ORF">C2G38_2155460</name>
</gene>
<dbReference type="EMBL" id="QKWP01000039">
    <property type="protein sequence ID" value="RIB29393.1"/>
    <property type="molecule type" value="Genomic_DNA"/>
</dbReference>
<evidence type="ECO:0000313" key="2">
    <source>
        <dbReference type="Proteomes" id="UP000266673"/>
    </source>
</evidence>
<sequence length="136" mass="16119">MLIPLHETVNFSEILDVIRNFVPNGFRMNDEDLLKNVAILLPLLTAEYIELTCKLSELVKKLESMDERHRKQSRALKIGNAIIKNYARNFIIQNSEIFRLKKYYNSLNATLKNLKELVKEKSYQVNYNQHMKKYEI</sequence>